<dbReference type="Proteomes" id="UP000789702">
    <property type="component" value="Unassembled WGS sequence"/>
</dbReference>
<evidence type="ECO:0000313" key="2">
    <source>
        <dbReference type="Proteomes" id="UP000789702"/>
    </source>
</evidence>
<sequence length="184" mass="20985">PFLDVDNDDDHCGQEDQKNSFQQQVHQLLRLMASALSQLELVGHAFETNNIQDWEDDFHPDMSFKVNETIDQYVSEMVALFRQVTVRDNQYPEAIKAQIFVQGLQPDMVLVVGLFILKTLQAAIERDKVTSLTVQLLTSSSATEDPIKKLTSVIEELVVSIKNNNDRPRENQNKNQNNIPFQGN</sequence>
<name>A0ACA9MF23_9GLOM</name>
<evidence type="ECO:0000313" key="1">
    <source>
        <dbReference type="EMBL" id="CAG8583028.1"/>
    </source>
</evidence>
<protein>
    <submittedName>
        <fullName evidence="1">10641_t:CDS:1</fullName>
    </submittedName>
</protein>
<keyword evidence="2" id="KW-1185">Reference proteome</keyword>
<comment type="caution">
    <text evidence="1">The sequence shown here is derived from an EMBL/GenBank/DDBJ whole genome shotgun (WGS) entry which is preliminary data.</text>
</comment>
<reference evidence="1" key="1">
    <citation type="submission" date="2021-06" db="EMBL/GenBank/DDBJ databases">
        <authorList>
            <person name="Kallberg Y."/>
            <person name="Tangrot J."/>
            <person name="Rosling A."/>
        </authorList>
    </citation>
    <scope>NUCLEOTIDE SEQUENCE</scope>
    <source>
        <strain evidence="1">IL203A</strain>
    </source>
</reference>
<gene>
    <name evidence="1" type="ORF">DHETER_LOCUS6551</name>
</gene>
<feature type="non-terminal residue" evidence="1">
    <location>
        <position position="1"/>
    </location>
</feature>
<dbReference type="EMBL" id="CAJVPU010008358">
    <property type="protein sequence ID" value="CAG8583028.1"/>
    <property type="molecule type" value="Genomic_DNA"/>
</dbReference>
<accession>A0ACA9MF23</accession>
<organism evidence="1 2">
    <name type="scientific">Dentiscutata heterogama</name>
    <dbReference type="NCBI Taxonomy" id="1316150"/>
    <lineage>
        <taxon>Eukaryota</taxon>
        <taxon>Fungi</taxon>
        <taxon>Fungi incertae sedis</taxon>
        <taxon>Mucoromycota</taxon>
        <taxon>Glomeromycotina</taxon>
        <taxon>Glomeromycetes</taxon>
        <taxon>Diversisporales</taxon>
        <taxon>Gigasporaceae</taxon>
        <taxon>Dentiscutata</taxon>
    </lineage>
</organism>
<proteinExistence type="predicted"/>